<dbReference type="EMBL" id="VIWT01000001">
    <property type="protein sequence ID" value="TWF98669.1"/>
    <property type="molecule type" value="Genomic_DNA"/>
</dbReference>
<comment type="caution">
    <text evidence="2">The sequence shown here is derived from an EMBL/GenBank/DDBJ whole genome shotgun (WGS) entry which is preliminary data.</text>
</comment>
<dbReference type="Proteomes" id="UP000317940">
    <property type="component" value="Unassembled WGS sequence"/>
</dbReference>
<feature type="signal peptide" evidence="1">
    <location>
        <begin position="1"/>
        <end position="29"/>
    </location>
</feature>
<evidence type="ECO:0008006" key="4">
    <source>
        <dbReference type="Google" id="ProtNLM"/>
    </source>
</evidence>
<gene>
    <name evidence="2" type="ORF">FHX73_112490</name>
</gene>
<dbReference type="OrthoDB" id="3869328at2"/>
<name>A0A561UH22_9ACTN</name>
<proteinExistence type="predicted"/>
<organism evidence="2 3">
    <name type="scientific">Kitasatospora viridis</name>
    <dbReference type="NCBI Taxonomy" id="281105"/>
    <lineage>
        <taxon>Bacteria</taxon>
        <taxon>Bacillati</taxon>
        <taxon>Actinomycetota</taxon>
        <taxon>Actinomycetes</taxon>
        <taxon>Kitasatosporales</taxon>
        <taxon>Streptomycetaceae</taxon>
        <taxon>Kitasatospora</taxon>
    </lineage>
</organism>
<keyword evidence="1" id="KW-0732">Signal</keyword>
<protein>
    <recommendedName>
        <fullName evidence="4">Htaa protein</fullName>
    </recommendedName>
</protein>
<feature type="chain" id="PRO_5021965950" description="Htaa protein" evidence="1">
    <location>
        <begin position="30"/>
        <end position="195"/>
    </location>
</feature>
<sequence>MTRMTVRLVATAAVAASVAMVGLSDTATAATTPASGSLVVQEDNTFLQNSLQNGIIAVALPSATVGYNPSTGFSGTFPVTGGSVNVSRFYGAAQLGGQILVVNLGTGQTVIFNNLAFDASKWAVTAVPQGSTTAVKLFDPKSTVITKSGTTQNLAAGELDIDAAAAQYADNALGTSYFTAGQNVGSANFSFTPAS</sequence>
<dbReference type="RefSeq" id="WP_145905065.1">
    <property type="nucleotide sequence ID" value="NZ_BAAAMZ010000012.1"/>
</dbReference>
<dbReference type="AlphaFoldDB" id="A0A561UH22"/>
<evidence type="ECO:0000313" key="2">
    <source>
        <dbReference type="EMBL" id="TWF98669.1"/>
    </source>
</evidence>
<keyword evidence="3" id="KW-1185">Reference proteome</keyword>
<reference evidence="2 3" key="1">
    <citation type="submission" date="2019-06" db="EMBL/GenBank/DDBJ databases">
        <title>Sequencing the genomes of 1000 actinobacteria strains.</title>
        <authorList>
            <person name="Klenk H.-P."/>
        </authorList>
    </citation>
    <scope>NUCLEOTIDE SEQUENCE [LARGE SCALE GENOMIC DNA]</scope>
    <source>
        <strain evidence="2 3">DSM 44826</strain>
    </source>
</reference>
<evidence type="ECO:0000313" key="3">
    <source>
        <dbReference type="Proteomes" id="UP000317940"/>
    </source>
</evidence>
<accession>A0A561UH22</accession>
<evidence type="ECO:0000256" key="1">
    <source>
        <dbReference type="SAM" id="SignalP"/>
    </source>
</evidence>